<name>X6NMV9_RETFI</name>
<feature type="compositionally biased region" description="Basic residues" evidence="1">
    <location>
        <begin position="122"/>
        <end position="135"/>
    </location>
</feature>
<evidence type="ECO:0000313" key="4">
    <source>
        <dbReference type="Proteomes" id="UP000023152"/>
    </source>
</evidence>
<feature type="region of interest" description="Disordered" evidence="1">
    <location>
        <begin position="26"/>
        <end position="177"/>
    </location>
</feature>
<proteinExistence type="predicted"/>
<feature type="signal peptide" evidence="2">
    <location>
        <begin position="1"/>
        <end position="20"/>
    </location>
</feature>
<feature type="compositionally biased region" description="Polar residues" evidence="1">
    <location>
        <begin position="26"/>
        <end position="37"/>
    </location>
</feature>
<keyword evidence="2" id="KW-0732">Signal</keyword>
<sequence>MFIIMFKIAFLVYLYEDTRSMLSLQSTPTARVQSSPIDNMANRKQRSNSSWSERSNPGMDMRRMQFPQAKEGDIADKDRAKGRNREREDRDDTEAEKSISVQTDLANHNTGNISDEDSPTKNSKKTKNSKQKITKKFSEKLPKPKSKKHSIDSAGSADKDKHKLSNSSDTEPTKVEVELVKYPGTQELFLV</sequence>
<organism evidence="3 4">
    <name type="scientific">Reticulomyxa filosa</name>
    <dbReference type="NCBI Taxonomy" id="46433"/>
    <lineage>
        <taxon>Eukaryota</taxon>
        <taxon>Sar</taxon>
        <taxon>Rhizaria</taxon>
        <taxon>Retaria</taxon>
        <taxon>Foraminifera</taxon>
        <taxon>Monothalamids</taxon>
        <taxon>Reticulomyxidae</taxon>
        <taxon>Reticulomyxa</taxon>
    </lineage>
</organism>
<comment type="caution">
    <text evidence="3">The sequence shown here is derived from an EMBL/GenBank/DDBJ whole genome shotgun (WGS) entry which is preliminary data.</text>
</comment>
<dbReference type="AlphaFoldDB" id="X6NMV9"/>
<feature type="non-terminal residue" evidence="3">
    <location>
        <position position="191"/>
    </location>
</feature>
<accession>X6NMV9</accession>
<evidence type="ECO:0000313" key="3">
    <source>
        <dbReference type="EMBL" id="ETO27331.1"/>
    </source>
</evidence>
<evidence type="ECO:0000256" key="1">
    <source>
        <dbReference type="SAM" id="MobiDB-lite"/>
    </source>
</evidence>
<reference evidence="3 4" key="1">
    <citation type="journal article" date="2013" name="Curr. Biol.">
        <title>The Genome of the Foraminiferan Reticulomyxa filosa.</title>
        <authorList>
            <person name="Glockner G."/>
            <person name="Hulsmann N."/>
            <person name="Schleicher M."/>
            <person name="Noegel A.A."/>
            <person name="Eichinger L."/>
            <person name="Gallinger C."/>
            <person name="Pawlowski J."/>
            <person name="Sierra R."/>
            <person name="Euteneuer U."/>
            <person name="Pillet L."/>
            <person name="Moustafa A."/>
            <person name="Platzer M."/>
            <person name="Groth M."/>
            <person name="Szafranski K."/>
            <person name="Schliwa M."/>
        </authorList>
    </citation>
    <scope>NUCLEOTIDE SEQUENCE [LARGE SCALE GENOMIC DNA]</scope>
</reference>
<dbReference type="EMBL" id="ASPP01007324">
    <property type="protein sequence ID" value="ETO27331.1"/>
    <property type="molecule type" value="Genomic_DNA"/>
</dbReference>
<evidence type="ECO:0000256" key="2">
    <source>
        <dbReference type="SAM" id="SignalP"/>
    </source>
</evidence>
<protein>
    <submittedName>
        <fullName evidence="3">Uncharacterized protein</fullName>
    </submittedName>
</protein>
<feature type="chain" id="PRO_5004975725" evidence="2">
    <location>
        <begin position="21"/>
        <end position="191"/>
    </location>
</feature>
<keyword evidence="4" id="KW-1185">Reference proteome</keyword>
<gene>
    <name evidence="3" type="ORF">RFI_09796</name>
</gene>
<dbReference type="Proteomes" id="UP000023152">
    <property type="component" value="Unassembled WGS sequence"/>
</dbReference>
<feature type="compositionally biased region" description="Polar residues" evidence="1">
    <location>
        <begin position="99"/>
        <end position="113"/>
    </location>
</feature>
<feature type="compositionally biased region" description="Basic and acidic residues" evidence="1">
    <location>
        <begin position="70"/>
        <end position="90"/>
    </location>
</feature>